<sequence>MYVSKLSSRCRQSLYVALSRVRTSTGLTTKELLTEEVLMRFKPKDKTLEGQADLEQHARETTTWLRKLELLVRTAFDAKWWQHRMRFHLNTGATRTIRAAFIEADNKRGLTQEKNPARTALLSAIKKGGRIGNVRVFHVRVTCTANTRATMQTG</sequence>
<protein>
    <submittedName>
        <fullName evidence="1">Uncharacterized protein</fullName>
    </submittedName>
</protein>
<comment type="caution">
    <text evidence="1">The sequence shown here is derived from an EMBL/GenBank/DDBJ whole genome shotgun (WGS) entry which is preliminary data.</text>
</comment>
<name>A0A1Y2I0P5_9FUNG</name>
<gene>
    <name evidence="1" type="ORF">BCR44DRAFT_42003</name>
</gene>
<evidence type="ECO:0000313" key="1">
    <source>
        <dbReference type="EMBL" id="ORZ39784.1"/>
    </source>
</evidence>
<proteinExistence type="predicted"/>
<accession>A0A1Y2I0P5</accession>
<dbReference type="EMBL" id="MCFL01000004">
    <property type="protein sequence ID" value="ORZ39784.1"/>
    <property type="molecule type" value="Genomic_DNA"/>
</dbReference>
<reference evidence="1 2" key="1">
    <citation type="submission" date="2016-07" db="EMBL/GenBank/DDBJ databases">
        <title>Pervasive Adenine N6-methylation of Active Genes in Fungi.</title>
        <authorList>
            <consortium name="DOE Joint Genome Institute"/>
            <person name="Mondo S.J."/>
            <person name="Dannebaum R.O."/>
            <person name="Kuo R.C."/>
            <person name="Labutti K."/>
            <person name="Haridas S."/>
            <person name="Kuo A."/>
            <person name="Salamov A."/>
            <person name="Ahrendt S.R."/>
            <person name="Lipzen A."/>
            <person name="Sullivan W."/>
            <person name="Andreopoulos W.B."/>
            <person name="Clum A."/>
            <person name="Lindquist E."/>
            <person name="Daum C."/>
            <person name="Ramamoorthy G.K."/>
            <person name="Gryganskyi A."/>
            <person name="Culley D."/>
            <person name="Magnuson J.K."/>
            <person name="James T.Y."/>
            <person name="O'Malley M.A."/>
            <person name="Stajich J.E."/>
            <person name="Spatafora J.W."/>
            <person name="Visel A."/>
            <person name="Grigoriev I.V."/>
        </authorList>
    </citation>
    <scope>NUCLEOTIDE SEQUENCE [LARGE SCALE GENOMIC DNA]</scope>
    <source>
        <strain evidence="1 2">PL171</strain>
    </source>
</reference>
<keyword evidence="2" id="KW-1185">Reference proteome</keyword>
<dbReference type="Proteomes" id="UP000193411">
    <property type="component" value="Unassembled WGS sequence"/>
</dbReference>
<evidence type="ECO:0000313" key="2">
    <source>
        <dbReference type="Proteomes" id="UP000193411"/>
    </source>
</evidence>
<dbReference type="AlphaFoldDB" id="A0A1Y2I0P5"/>
<organism evidence="1 2">
    <name type="scientific">Catenaria anguillulae PL171</name>
    <dbReference type="NCBI Taxonomy" id="765915"/>
    <lineage>
        <taxon>Eukaryota</taxon>
        <taxon>Fungi</taxon>
        <taxon>Fungi incertae sedis</taxon>
        <taxon>Blastocladiomycota</taxon>
        <taxon>Blastocladiomycetes</taxon>
        <taxon>Blastocladiales</taxon>
        <taxon>Catenariaceae</taxon>
        <taxon>Catenaria</taxon>
    </lineage>
</organism>